<dbReference type="InterPro" id="IPR003423">
    <property type="entry name" value="OMP_efflux"/>
</dbReference>
<reference evidence="10" key="1">
    <citation type="journal article" date="2021" name="Front. Microbiol.">
        <title>Comprehensive Comparative Genomics and Phenotyping of Methylobacterium Species.</title>
        <authorList>
            <person name="Alessa O."/>
            <person name="Ogura Y."/>
            <person name="Fujitani Y."/>
            <person name="Takami H."/>
            <person name="Hayashi T."/>
            <person name="Sahin N."/>
            <person name="Tani A."/>
        </authorList>
    </citation>
    <scope>NUCLEOTIDE SEQUENCE</scope>
    <source>
        <strain evidence="10">NBRC 15689</strain>
    </source>
</reference>
<dbReference type="PROSITE" id="PS51257">
    <property type="entry name" value="PROKAR_LIPOPROTEIN"/>
    <property type="match status" value="1"/>
</dbReference>
<name>A0ABQ4TAB3_METOR</name>
<protein>
    <recommendedName>
        <fullName evidence="12">Outer membrane efflux protein</fullName>
    </recommendedName>
</protein>
<feature type="region of interest" description="Disordered" evidence="8">
    <location>
        <begin position="51"/>
        <end position="92"/>
    </location>
</feature>
<dbReference type="Pfam" id="PF02321">
    <property type="entry name" value="OEP"/>
    <property type="match status" value="2"/>
</dbReference>
<dbReference type="PANTHER" id="PTHR30026:SF22">
    <property type="entry name" value="OUTER MEMBRANE EFFLUX PROTEIN"/>
    <property type="match status" value="1"/>
</dbReference>
<keyword evidence="11" id="KW-1185">Reference proteome</keyword>
<keyword evidence="4" id="KW-1134">Transmembrane beta strand</keyword>
<evidence type="ECO:0008006" key="12">
    <source>
        <dbReference type="Google" id="ProtNLM"/>
    </source>
</evidence>
<reference evidence="10" key="2">
    <citation type="submission" date="2021-08" db="EMBL/GenBank/DDBJ databases">
        <authorList>
            <person name="Tani A."/>
            <person name="Ola A."/>
            <person name="Ogura Y."/>
            <person name="Katsura K."/>
            <person name="Hayashi T."/>
        </authorList>
    </citation>
    <scope>NUCLEOTIDE SEQUENCE</scope>
    <source>
        <strain evidence="10">NBRC 15689</strain>
    </source>
</reference>
<evidence type="ECO:0000256" key="2">
    <source>
        <dbReference type="ARBA" id="ARBA00007613"/>
    </source>
</evidence>
<keyword evidence="7" id="KW-0998">Cell outer membrane</keyword>
<gene>
    <name evidence="10" type="ORF">LKMONMHP_2848</name>
</gene>
<evidence type="ECO:0000313" key="10">
    <source>
        <dbReference type="EMBL" id="GJE27986.1"/>
    </source>
</evidence>
<evidence type="ECO:0000256" key="9">
    <source>
        <dbReference type="SAM" id="SignalP"/>
    </source>
</evidence>
<evidence type="ECO:0000313" key="11">
    <source>
        <dbReference type="Proteomes" id="UP001055156"/>
    </source>
</evidence>
<dbReference type="InterPro" id="IPR051906">
    <property type="entry name" value="TolC-like"/>
</dbReference>
<keyword evidence="5" id="KW-0812">Transmembrane</keyword>
<organism evidence="10 11">
    <name type="scientific">Methylobacterium organophilum</name>
    <dbReference type="NCBI Taxonomy" id="410"/>
    <lineage>
        <taxon>Bacteria</taxon>
        <taxon>Pseudomonadati</taxon>
        <taxon>Pseudomonadota</taxon>
        <taxon>Alphaproteobacteria</taxon>
        <taxon>Hyphomicrobiales</taxon>
        <taxon>Methylobacteriaceae</taxon>
        <taxon>Methylobacterium</taxon>
    </lineage>
</organism>
<evidence type="ECO:0000256" key="4">
    <source>
        <dbReference type="ARBA" id="ARBA00022452"/>
    </source>
</evidence>
<feature type="signal peptide" evidence="9">
    <location>
        <begin position="1"/>
        <end position="30"/>
    </location>
</feature>
<dbReference type="EMBL" id="BPQV01000008">
    <property type="protein sequence ID" value="GJE27986.1"/>
    <property type="molecule type" value="Genomic_DNA"/>
</dbReference>
<keyword evidence="3" id="KW-0813">Transport</keyword>
<dbReference type="RefSeq" id="WP_238311784.1">
    <property type="nucleotide sequence ID" value="NZ_BPQV01000008.1"/>
</dbReference>
<dbReference type="Gene3D" id="1.20.1600.10">
    <property type="entry name" value="Outer membrane efflux proteins (OEP)"/>
    <property type="match status" value="1"/>
</dbReference>
<evidence type="ECO:0000256" key="1">
    <source>
        <dbReference type="ARBA" id="ARBA00004442"/>
    </source>
</evidence>
<evidence type="ECO:0000256" key="6">
    <source>
        <dbReference type="ARBA" id="ARBA00023136"/>
    </source>
</evidence>
<evidence type="ECO:0000256" key="3">
    <source>
        <dbReference type="ARBA" id="ARBA00022448"/>
    </source>
</evidence>
<comment type="similarity">
    <text evidence="2">Belongs to the outer membrane factor (OMF) (TC 1.B.17) family.</text>
</comment>
<dbReference type="Proteomes" id="UP001055156">
    <property type="component" value="Unassembled WGS sequence"/>
</dbReference>
<feature type="chain" id="PRO_5046063712" description="Outer membrane efflux protein" evidence="9">
    <location>
        <begin position="31"/>
        <end position="499"/>
    </location>
</feature>
<comment type="caution">
    <text evidence="10">The sequence shown here is derived from an EMBL/GenBank/DDBJ whole genome shotgun (WGS) entry which is preliminary data.</text>
</comment>
<comment type="subcellular location">
    <subcellularLocation>
        <location evidence="1">Cell outer membrane</location>
    </subcellularLocation>
</comment>
<accession>A0ABQ4TAB3</accession>
<sequence>MFGRRRLIAKRLFAIALLSLSTAGCVSQRAAPCVGTEDYPVPSNLCREFPTATILPPPSETAEPSPAADGSGRPGKGKAGDTAVGPKPAKQGSLTVPETVRLLIRENPDIGIAAAREKEAFAAIDGARASLLPSVDLSTAVGPQRNWETHPAGNAIRREAGVSIRQSVYDFGAAASNIERAALSYDSSTKARIAKTEQTVFDMLDLLMKVEQIDENIHLTKRNIKAHETILDIIKTNESNGNSTVADIKRVTTRLDAARTALIDLVTDRTNAADAFRRLTAMDVDRIADTVTPRLKDDVMALDDGQLDRNPEILAIQYEISSLREQLHAAELGLMPNVGIEAGWRVGRQMTEPDTTIDRRMYGNVLLSIRMPILDGGANTSLRQQIAARLEAATLKLDKRRRELREDAQGASRITSSDQDKSGTLASRVAAARKVQDLSLEQFRNGGRTVFELLDSQVDLVKAEQDLIAQTYARRRAQIRFLLLNGTLVSRILSSKTSI</sequence>
<evidence type="ECO:0000256" key="8">
    <source>
        <dbReference type="SAM" id="MobiDB-lite"/>
    </source>
</evidence>
<dbReference type="PANTHER" id="PTHR30026">
    <property type="entry name" value="OUTER MEMBRANE PROTEIN TOLC"/>
    <property type="match status" value="1"/>
</dbReference>
<proteinExistence type="inferred from homology"/>
<keyword evidence="9" id="KW-0732">Signal</keyword>
<evidence type="ECO:0000256" key="7">
    <source>
        <dbReference type="ARBA" id="ARBA00023237"/>
    </source>
</evidence>
<evidence type="ECO:0000256" key="5">
    <source>
        <dbReference type="ARBA" id="ARBA00022692"/>
    </source>
</evidence>
<keyword evidence="6" id="KW-0472">Membrane</keyword>
<dbReference type="SUPFAM" id="SSF56954">
    <property type="entry name" value="Outer membrane efflux proteins (OEP)"/>
    <property type="match status" value="1"/>
</dbReference>